<dbReference type="InterPro" id="IPR027555">
    <property type="entry name" value="Mo5U34_MeTrfas-like"/>
</dbReference>
<organism evidence="1 2">
    <name type="scientific">Synoicihabitans lomoniglobus</name>
    <dbReference type="NCBI Taxonomy" id="2909285"/>
    <lineage>
        <taxon>Bacteria</taxon>
        <taxon>Pseudomonadati</taxon>
        <taxon>Verrucomicrobiota</taxon>
        <taxon>Opitutia</taxon>
        <taxon>Opitutales</taxon>
        <taxon>Opitutaceae</taxon>
        <taxon>Synoicihabitans</taxon>
    </lineage>
</organism>
<accession>A0AAF0CST0</accession>
<evidence type="ECO:0000313" key="2">
    <source>
        <dbReference type="Proteomes" id="UP001218638"/>
    </source>
</evidence>
<keyword evidence="2" id="KW-1185">Reference proteome</keyword>
<proteinExistence type="predicted"/>
<dbReference type="KEGG" id="slom:PXH66_11185"/>
<dbReference type="Pfam" id="PF08003">
    <property type="entry name" value="Methyltransf_9"/>
    <property type="match status" value="1"/>
</dbReference>
<dbReference type="Proteomes" id="UP001218638">
    <property type="component" value="Chromosome"/>
</dbReference>
<name>A0AAF0CST0_9BACT</name>
<gene>
    <name evidence="1" type="ORF">PXH66_11185</name>
</gene>
<dbReference type="Gene3D" id="3.40.50.150">
    <property type="entry name" value="Vaccinia Virus protein VP39"/>
    <property type="match status" value="1"/>
</dbReference>
<dbReference type="CDD" id="cd02440">
    <property type="entry name" value="AdoMet_MTases"/>
    <property type="match status" value="1"/>
</dbReference>
<dbReference type="AlphaFoldDB" id="A0AAF0CST0"/>
<protein>
    <submittedName>
        <fullName evidence="1">DUF1698 domain-containing protein</fullName>
    </submittedName>
</protein>
<dbReference type="InterPro" id="IPR029063">
    <property type="entry name" value="SAM-dependent_MTases_sf"/>
</dbReference>
<reference evidence="1" key="1">
    <citation type="submission" date="2023-03" db="EMBL/GenBank/DDBJ databases">
        <title>Lomoglobus Profundus gen. nov., sp. nov., a novel member of the phylum Verrucomicrobia, isolated from deep-marine sediment of South China Sea.</title>
        <authorList>
            <person name="Ahmad T."/>
            <person name="Ishaq S.E."/>
            <person name="Wang F."/>
        </authorList>
    </citation>
    <scope>NUCLEOTIDE SEQUENCE</scope>
    <source>
        <strain evidence="1">LMO-M01</strain>
    </source>
</reference>
<evidence type="ECO:0000313" key="1">
    <source>
        <dbReference type="EMBL" id="WED67412.1"/>
    </source>
</evidence>
<dbReference type="RefSeq" id="WP_330931566.1">
    <property type="nucleotide sequence ID" value="NZ_CP119075.1"/>
</dbReference>
<dbReference type="EMBL" id="CP119075">
    <property type="protein sequence ID" value="WED67412.1"/>
    <property type="molecule type" value="Genomic_DNA"/>
</dbReference>
<sequence length="242" mass="27194">MISPEALPEAINQIRWFHRIDLGHGVITPGLDDTPTKLARIQLPPSLTGKSVLDVGAWDGFFSFEAERRGAKRVVAVDSYCWSGEGWADKSGFELAHAQLNSNVESVYAEVLDIEPELVGQHDIVLFLGVLYHLRHPLLALEKMAAVTRDCLILETKVDLLHLGPPAMAFYNGTELNRDPTNWWAPNLPGLLAMLRAVGFSRFEVVSKPKSLFDRIFRKPTQPGLWWREMQQGRVTVHAFKS</sequence>
<dbReference type="SUPFAM" id="SSF53335">
    <property type="entry name" value="S-adenosyl-L-methionine-dependent methyltransferases"/>
    <property type="match status" value="1"/>
</dbReference>